<evidence type="ECO:0000256" key="9">
    <source>
        <dbReference type="HAMAP-Rule" id="MF_00365"/>
    </source>
</evidence>
<dbReference type="OrthoDB" id="9803889at2"/>
<accession>A0A2N5Y7R9</accession>
<keyword evidence="8 9" id="KW-0238">DNA-binding</keyword>
<evidence type="ECO:0000256" key="4">
    <source>
        <dbReference type="ARBA" id="ARBA00022490"/>
    </source>
</evidence>
<dbReference type="SUPFAM" id="SSF52540">
    <property type="entry name" value="P-loop containing nucleoside triphosphate hydrolases"/>
    <property type="match status" value="1"/>
</dbReference>
<dbReference type="GO" id="GO:0000731">
    <property type="term" value="P:DNA synthesis involved in DNA repair"/>
    <property type="evidence" value="ECO:0007669"/>
    <property type="project" value="TreeGrafter"/>
</dbReference>
<name>A0A2N5Y7R9_9GAMM</name>
<dbReference type="HAMAP" id="MF_00365">
    <property type="entry name" value="RecF"/>
    <property type="match status" value="1"/>
</dbReference>
<dbReference type="PANTHER" id="PTHR32182">
    <property type="entry name" value="DNA REPLICATION AND REPAIR PROTEIN RECF"/>
    <property type="match status" value="1"/>
</dbReference>
<dbReference type="EMBL" id="PKLZ01000001">
    <property type="protein sequence ID" value="PLW84419.1"/>
    <property type="molecule type" value="Genomic_DNA"/>
</dbReference>
<dbReference type="GO" id="GO:0005737">
    <property type="term" value="C:cytoplasm"/>
    <property type="evidence" value="ECO:0007669"/>
    <property type="project" value="UniProtKB-SubCell"/>
</dbReference>
<dbReference type="GO" id="GO:0006260">
    <property type="term" value="P:DNA replication"/>
    <property type="evidence" value="ECO:0007669"/>
    <property type="project" value="UniProtKB-UniRule"/>
</dbReference>
<dbReference type="RefSeq" id="WP_101520053.1">
    <property type="nucleotide sequence ID" value="NZ_PKLZ01000001.1"/>
</dbReference>
<feature type="domain" description="RecF/RecN/SMC N-terminal" evidence="10">
    <location>
        <begin position="3"/>
        <end position="358"/>
    </location>
</feature>
<dbReference type="Proteomes" id="UP000234845">
    <property type="component" value="Unassembled WGS sequence"/>
</dbReference>
<dbReference type="InterPro" id="IPR042174">
    <property type="entry name" value="RecF_2"/>
</dbReference>
<dbReference type="InterPro" id="IPR018078">
    <property type="entry name" value="DNA-binding_RecF_CS"/>
</dbReference>
<dbReference type="PROSITE" id="PS00617">
    <property type="entry name" value="RECF_1"/>
    <property type="match status" value="1"/>
</dbReference>
<keyword evidence="9" id="KW-0227">DNA damage</keyword>
<dbReference type="GO" id="GO:0006302">
    <property type="term" value="P:double-strand break repair"/>
    <property type="evidence" value="ECO:0007669"/>
    <property type="project" value="TreeGrafter"/>
</dbReference>
<dbReference type="Gene3D" id="1.20.1050.90">
    <property type="entry name" value="RecF/RecN/SMC, N-terminal domain"/>
    <property type="match status" value="1"/>
</dbReference>
<evidence type="ECO:0000256" key="6">
    <source>
        <dbReference type="ARBA" id="ARBA00022741"/>
    </source>
</evidence>
<dbReference type="PANTHER" id="PTHR32182:SF0">
    <property type="entry name" value="DNA REPLICATION AND REPAIR PROTEIN RECF"/>
    <property type="match status" value="1"/>
</dbReference>
<dbReference type="Pfam" id="PF02463">
    <property type="entry name" value="SMC_N"/>
    <property type="match status" value="1"/>
</dbReference>
<keyword evidence="12" id="KW-1185">Reference proteome</keyword>
<dbReference type="Gene3D" id="3.40.50.300">
    <property type="entry name" value="P-loop containing nucleotide triphosphate hydrolases"/>
    <property type="match status" value="1"/>
</dbReference>
<evidence type="ECO:0000256" key="5">
    <source>
        <dbReference type="ARBA" id="ARBA00022705"/>
    </source>
</evidence>
<dbReference type="GO" id="GO:0005524">
    <property type="term" value="F:ATP binding"/>
    <property type="evidence" value="ECO:0007669"/>
    <property type="project" value="UniProtKB-UniRule"/>
</dbReference>
<keyword evidence="9" id="KW-0234">DNA repair</keyword>
<evidence type="ECO:0000256" key="1">
    <source>
        <dbReference type="ARBA" id="ARBA00004496"/>
    </source>
</evidence>
<organism evidence="11 12">
    <name type="scientific">Kineobactrum sediminis</name>
    <dbReference type="NCBI Taxonomy" id="1905677"/>
    <lineage>
        <taxon>Bacteria</taxon>
        <taxon>Pseudomonadati</taxon>
        <taxon>Pseudomonadota</taxon>
        <taxon>Gammaproteobacteria</taxon>
        <taxon>Cellvibrionales</taxon>
        <taxon>Halieaceae</taxon>
        <taxon>Kineobactrum</taxon>
    </lineage>
</organism>
<evidence type="ECO:0000313" key="12">
    <source>
        <dbReference type="Proteomes" id="UP000234845"/>
    </source>
</evidence>
<keyword evidence="9" id="KW-0742">SOS response</keyword>
<protein>
    <recommendedName>
        <fullName evidence="3 9">DNA replication and repair protein RecF</fullName>
    </recommendedName>
</protein>
<keyword evidence="6 9" id="KW-0547">Nucleotide-binding</keyword>
<sequence>MAISQLQIHNIRNLRQVSLHQFSNINIFFGANGSGKTSILEAIHLLGMARSFRSGNTRTLVTHGETQCTVYGVSTTDSKPGGIPLAIQRSLNGDVLIKVGGQVVRTTAELVEYLPVQLLDATSFELLSGPPGARRQFLNWGVFHVEQRFFPVWQRFQRCIKQRNKVLRHGKLGDAELAVWTRELALAGEEIHQYRLMYFEALAPLFREIMRGLAPSLAGLELRYRRGWDKSLDYNEALRASSQVDREQGYTHAGPQRADIKVSIDGFSAADTLSRGQQKLVVCALKLAQGQLMTEHQRRSCTYLVDDLPSELDALHCRLVCDVLAEMGSQVFITCVARADLANMWPEGAKTQVFHVEHGQISKVAG</sequence>
<comment type="caution">
    <text evidence="11">The sequence shown here is derived from an EMBL/GenBank/DDBJ whole genome shotgun (WGS) entry which is preliminary data.</text>
</comment>
<dbReference type="InterPro" id="IPR027417">
    <property type="entry name" value="P-loop_NTPase"/>
</dbReference>
<keyword evidence="4 9" id="KW-0963">Cytoplasm</keyword>
<evidence type="ECO:0000259" key="10">
    <source>
        <dbReference type="Pfam" id="PF02463"/>
    </source>
</evidence>
<comment type="similarity">
    <text evidence="2 9">Belongs to the RecF family.</text>
</comment>
<dbReference type="GO" id="GO:0003697">
    <property type="term" value="F:single-stranded DNA binding"/>
    <property type="evidence" value="ECO:0007669"/>
    <property type="project" value="UniProtKB-UniRule"/>
</dbReference>
<keyword evidence="7 9" id="KW-0067">ATP-binding</keyword>
<dbReference type="InterPro" id="IPR001238">
    <property type="entry name" value="DNA-binding_RecF"/>
</dbReference>
<comment type="function">
    <text evidence="9">The RecF protein is involved in DNA metabolism; it is required for DNA replication and normal SOS inducibility. RecF binds preferentially to single-stranded, linear DNA. It also seems to bind ATP.</text>
</comment>
<dbReference type="NCBIfam" id="TIGR00611">
    <property type="entry name" value="recf"/>
    <property type="match status" value="1"/>
</dbReference>
<comment type="subcellular location">
    <subcellularLocation>
        <location evidence="1 9">Cytoplasm</location>
    </subcellularLocation>
</comment>
<keyword evidence="5 9" id="KW-0235">DNA replication</keyword>
<feature type="binding site" evidence="9">
    <location>
        <begin position="30"/>
        <end position="37"/>
    </location>
    <ligand>
        <name>ATP</name>
        <dbReference type="ChEBI" id="CHEBI:30616"/>
    </ligand>
</feature>
<reference evidence="12" key="1">
    <citation type="submission" date="2017-11" db="EMBL/GenBank/DDBJ databases">
        <title>The draft genome sequence of Chromatocurvus sp. F02.</title>
        <authorList>
            <person name="Du Z.-J."/>
            <person name="Chang Y.-Q."/>
        </authorList>
    </citation>
    <scope>NUCLEOTIDE SEQUENCE [LARGE SCALE GENOMIC DNA]</scope>
    <source>
        <strain evidence="12">F02</strain>
    </source>
</reference>
<evidence type="ECO:0000256" key="2">
    <source>
        <dbReference type="ARBA" id="ARBA00008016"/>
    </source>
</evidence>
<evidence type="ECO:0000313" key="11">
    <source>
        <dbReference type="EMBL" id="PLW84419.1"/>
    </source>
</evidence>
<dbReference type="InterPro" id="IPR003395">
    <property type="entry name" value="RecF/RecN/SMC_N"/>
</dbReference>
<gene>
    <name evidence="9" type="primary">recF</name>
    <name evidence="11" type="ORF">CWI75_03520</name>
</gene>
<evidence type="ECO:0000256" key="3">
    <source>
        <dbReference type="ARBA" id="ARBA00020170"/>
    </source>
</evidence>
<proteinExistence type="inferred from homology"/>
<evidence type="ECO:0000256" key="7">
    <source>
        <dbReference type="ARBA" id="ARBA00022840"/>
    </source>
</evidence>
<dbReference type="AlphaFoldDB" id="A0A2N5Y7R9"/>
<evidence type="ECO:0000256" key="8">
    <source>
        <dbReference type="ARBA" id="ARBA00023125"/>
    </source>
</evidence>
<dbReference type="GO" id="GO:0009432">
    <property type="term" value="P:SOS response"/>
    <property type="evidence" value="ECO:0007669"/>
    <property type="project" value="UniProtKB-UniRule"/>
</dbReference>